<dbReference type="AlphaFoldDB" id="A0A6F9DG59"/>
<name>A0A6F9DG59_9ASCI</name>
<gene>
    <name evidence="1" type="primary">LOC100177564</name>
</gene>
<protein>
    <submittedName>
        <fullName evidence="1">Uncharacterized protein LOC100177564</fullName>
    </submittedName>
</protein>
<sequence>MAKLTEESWGELPPVEGTTQVTRSMLEMLNPKPYVNETEPNLVSIQAPETKPRKCPKCPYVSHSIHLLSYISEVESFIQEVSATKNKHVIMPKLPEFKRFSVETGEEQERNRNDNFEYGTNIQTVKALTRRGVATLALQYECEKSTNSVLDFLTDLTLQWIETVTKSLRLILDNEALTGKY</sequence>
<organism evidence="1">
    <name type="scientific">Phallusia mammillata</name>
    <dbReference type="NCBI Taxonomy" id="59560"/>
    <lineage>
        <taxon>Eukaryota</taxon>
        <taxon>Metazoa</taxon>
        <taxon>Chordata</taxon>
        <taxon>Tunicata</taxon>
        <taxon>Ascidiacea</taxon>
        <taxon>Phlebobranchia</taxon>
        <taxon>Ascidiidae</taxon>
        <taxon>Phallusia</taxon>
    </lineage>
</organism>
<dbReference type="EMBL" id="LR786530">
    <property type="protein sequence ID" value="CAB3261903.1"/>
    <property type="molecule type" value="mRNA"/>
</dbReference>
<proteinExistence type="evidence at transcript level"/>
<evidence type="ECO:0000313" key="1">
    <source>
        <dbReference type="EMBL" id="CAB3261903.1"/>
    </source>
</evidence>
<reference evidence="1" key="1">
    <citation type="submission" date="2020-04" db="EMBL/GenBank/DDBJ databases">
        <authorList>
            <person name="Neveu A P."/>
        </authorList>
    </citation>
    <scope>NUCLEOTIDE SEQUENCE</scope>
    <source>
        <tissue evidence="1">Whole embryo</tissue>
    </source>
</reference>
<accession>A0A6F9DG59</accession>